<keyword evidence="2" id="KW-1185">Reference proteome</keyword>
<dbReference type="Proteomes" id="UP000603453">
    <property type="component" value="Unassembled WGS sequence"/>
</dbReference>
<proteinExistence type="predicted"/>
<sequence length="198" mass="22496">MAKYLDDFGGETTATTTLVISPHRCPSIEQHFKSFMLTQAFVDSCSEQSLNIKFWPYLFECLFGGNEDVFLQWGETKAADCTAEALDFKLDLRITVGIEQEQHEVATAELAKNKSTTESKLYNDKLKLALVTKCLYKGVLGSLIVIDCTVNQEHSGWCISCLVQVTARQGRKTLFLTKRWGFLPYWGLHTVFRFFNLV</sequence>
<dbReference type="AlphaFoldDB" id="A0A8H7QRL2"/>
<protein>
    <submittedName>
        <fullName evidence="1">Uncharacterized protein</fullName>
    </submittedName>
</protein>
<dbReference type="OrthoDB" id="2290147at2759"/>
<organism evidence="1 2">
    <name type="scientific">Mucor saturninus</name>
    <dbReference type="NCBI Taxonomy" id="64648"/>
    <lineage>
        <taxon>Eukaryota</taxon>
        <taxon>Fungi</taxon>
        <taxon>Fungi incertae sedis</taxon>
        <taxon>Mucoromycota</taxon>
        <taxon>Mucoromycotina</taxon>
        <taxon>Mucoromycetes</taxon>
        <taxon>Mucorales</taxon>
        <taxon>Mucorineae</taxon>
        <taxon>Mucoraceae</taxon>
        <taxon>Mucor</taxon>
    </lineage>
</organism>
<reference evidence="1" key="1">
    <citation type="submission" date="2020-12" db="EMBL/GenBank/DDBJ databases">
        <title>Metabolic potential, ecology and presence of endohyphal bacteria is reflected in genomic diversity of Mucoromycotina.</title>
        <authorList>
            <person name="Muszewska A."/>
            <person name="Okrasinska A."/>
            <person name="Steczkiewicz K."/>
            <person name="Drgas O."/>
            <person name="Orlowska M."/>
            <person name="Perlinska-Lenart U."/>
            <person name="Aleksandrzak-Piekarczyk T."/>
            <person name="Szatraj K."/>
            <person name="Zielenkiewicz U."/>
            <person name="Pilsyk S."/>
            <person name="Malc E."/>
            <person name="Mieczkowski P."/>
            <person name="Kruszewska J.S."/>
            <person name="Biernat P."/>
            <person name="Pawlowska J."/>
        </authorList>
    </citation>
    <scope>NUCLEOTIDE SEQUENCE</scope>
    <source>
        <strain evidence="1">WA0000017839</strain>
    </source>
</reference>
<name>A0A8H7QRL2_9FUNG</name>
<evidence type="ECO:0000313" key="2">
    <source>
        <dbReference type="Proteomes" id="UP000603453"/>
    </source>
</evidence>
<dbReference type="EMBL" id="JAEPRD010000128">
    <property type="protein sequence ID" value="KAG2197478.1"/>
    <property type="molecule type" value="Genomic_DNA"/>
</dbReference>
<comment type="caution">
    <text evidence="1">The sequence shown here is derived from an EMBL/GenBank/DDBJ whole genome shotgun (WGS) entry which is preliminary data.</text>
</comment>
<evidence type="ECO:0000313" key="1">
    <source>
        <dbReference type="EMBL" id="KAG2197478.1"/>
    </source>
</evidence>
<accession>A0A8H7QRL2</accession>
<gene>
    <name evidence="1" type="ORF">INT47_003086</name>
</gene>